<dbReference type="PANTHER" id="PTHR43563">
    <property type="entry name" value="AMINE OXIDASE"/>
    <property type="match status" value="1"/>
</dbReference>
<proteinExistence type="inferred from homology"/>
<protein>
    <submittedName>
        <fullName evidence="3">Monoamine oxidase</fullName>
        <ecNumber evidence="3">1.4.3.4</ecNumber>
    </submittedName>
</protein>
<dbReference type="Proteomes" id="UP001226867">
    <property type="component" value="Unassembled WGS sequence"/>
</dbReference>
<comment type="similarity">
    <text evidence="1">Belongs to the flavin monoamine oxidase family.</text>
</comment>
<reference evidence="3 4" key="1">
    <citation type="submission" date="2023-07" db="EMBL/GenBank/DDBJ databases">
        <title>Sorghum-associated microbial communities from plants grown in Nebraska, USA.</title>
        <authorList>
            <person name="Schachtman D."/>
        </authorList>
    </citation>
    <scope>NUCLEOTIDE SEQUENCE [LARGE SCALE GENOMIC DNA]</scope>
    <source>
        <strain evidence="3 4">DS1607</strain>
    </source>
</reference>
<dbReference type="RefSeq" id="WP_307692514.1">
    <property type="nucleotide sequence ID" value="NZ_JAUSRO010000021.1"/>
</dbReference>
<gene>
    <name evidence="3" type="ORF">J2W36_005060</name>
</gene>
<evidence type="ECO:0000313" key="3">
    <source>
        <dbReference type="EMBL" id="MDP9902782.1"/>
    </source>
</evidence>
<sequence length="541" mass="57766">MTGTVVPMQVDVAIVGAGLCGLALARTLTQRGLSVCVLEARSRMGGRVLTQRCADTGQALDLGPAWFWPATEPRIAALLDALGLASGPQHDPGDALWLTDPNRQPERRLESGGVHAGAHRIDGGTDRLVTALAAGLPEGCVHTDTAVRGVRDHGAFLELRLAAGPSLRARRVVLAVPPRLVRERVQFDPPLPDTVAQALEATPTWMATQAKVLTTFERPFWRAEGQSGNAFVRHAQAVLGEVFDASDKSSGAMGAGPAGALGGFFALNAAQRQDFQRGLPMLIDSQLAQLFGPQAQHGHQHRLDWAEEPWTCSATDRAFLPEPPQADPMLRRPLWGGRLFMGGSETAAHGAGHMEGALEAADRIARAIGGQAVVSSGLPEPARPASRSEALAAFAASVQAQRRAAPERYRLHLTRLLSSQQAEQLTQRALLATADQVYSETLVGLDRLLPALDAGDAAAERGRHALTATLLAPFDGWNQGLLDAALDFNRTSCALSNFPLEHRPDPGTLRAATLDLAAAWREFAFELNTRLMSVVDSVERT</sequence>
<dbReference type="PANTHER" id="PTHR43563:SF1">
    <property type="entry name" value="AMINE OXIDASE [FLAVIN-CONTAINING] B"/>
    <property type="match status" value="1"/>
</dbReference>
<keyword evidence="4" id="KW-1185">Reference proteome</keyword>
<dbReference type="Gene3D" id="3.50.50.60">
    <property type="entry name" value="FAD/NAD(P)-binding domain"/>
    <property type="match status" value="2"/>
</dbReference>
<dbReference type="EC" id="1.4.3.4" evidence="3"/>
<accession>A0ABT9SHA9</accession>
<evidence type="ECO:0000313" key="4">
    <source>
        <dbReference type="Proteomes" id="UP001226867"/>
    </source>
</evidence>
<dbReference type="InterPro" id="IPR002937">
    <property type="entry name" value="Amino_oxidase"/>
</dbReference>
<evidence type="ECO:0000256" key="1">
    <source>
        <dbReference type="ARBA" id="ARBA00005995"/>
    </source>
</evidence>
<dbReference type="SUPFAM" id="SSF54373">
    <property type="entry name" value="FAD-linked reductases, C-terminal domain"/>
    <property type="match status" value="1"/>
</dbReference>
<dbReference type="GO" id="GO:0097621">
    <property type="term" value="F:monoamine oxidase activity"/>
    <property type="evidence" value="ECO:0007669"/>
    <property type="project" value="UniProtKB-EC"/>
</dbReference>
<evidence type="ECO:0000259" key="2">
    <source>
        <dbReference type="Pfam" id="PF01593"/>
    </source>
</evidence>
<dbReference type="PRINTS" id="PR00420">
    <property type="entry name" value="RNGMNOXGNASE"/>
</dbReference>
<dbReference type="EMBL" id="JAUSRO010000021">
    <property type="protein sequence ID" value="MDP9902782.1"/>
    <property type="molecule type" value="Genomic_DNA"/>
</dbReference>
<organism evidence="3 4">
    <name type="scientific">Variovorax ginsengisoli</name>
    <dbReference type="NCBI Taxonomy" id="363844"/>
    <lineage>
        <taxon>Bacteria</taxon>
        <taxon>Pseudomonadati</taxon>
        <taxon>Pseudomonadota</taxon>
        <taxon>Betaproteobacteria</taxon>
        <taxon>Burkholderiales</taxon>
        <taxon>Comamonadaceae</taxon>
        <taxon>Variovorax</taxon>
    </lineage>
</organism>
<dbReference type="Pfam" id="PF13450">
    <property type="entry name" value="NAD_binding_8"/>
    <property type="match status" value="1"/>
</dbReference>
<dbReference type="InterPro" id="IPR050703">
    <property type="entry name" value="Flavin_MAO"/>
</dbReference>
<keyword evidence="3" id="KW-0560">Oxidoreductase</keyword>
<dbReference type="InterPro" id="IPR036188">
    <property type="entry name" value="FAD/NAD-bd_sf"/>
</dbReference>
<name>A0ABT9SHA9_9BURK</name>
<comment type="caution">
    <text evidence="3">The sequence shown here is derived from an EMBL/GenBank/DDBJ whole genome shotgun (WGS) entry which is preliminary data.</text>
</comment>
<feature type="domain" description="Amine oxidase" evidence="2">
    <location>
        <begin position="114"/>
        <end position="368"/>
    </location>
</feature>
<dbReference type="SUPFAM" id="SSF51905">
    <property type="entry name" value="FAD/NAD(P)-binding domain"/>
    <property type="match status" value="1"/>
</dbReference>
<dbReference type="Pfam" id="PF01593">
    <property type="entry name" value="Amino_oxidase"/>
    <property type="match status" value="1"/>
</dbReference>